<proteinExistence type="predicted"/>
<protein>
    <submittedName>
        <fullName evidence="2">Uncharacterized protein</fullName>
    </submittedName>
</protein>
<sequence length="85" mass="9787">MVIVPGTIKQKGMVEDMDLYKWIELIILIALVIALYPTWRKKVAENPDKKASQMWFTYVYWFFVGLVALRTVASILLAAMTGMVF</sequence>
<evidence type="ECO:0000313" key="2">
    <source>
        <dbReference type="EMBL" id="TLF41892.1"/>
    </source>
</evidence>
<organism evidence="2 3">
    <name type="scientific">Lacticaseibacillus zeae</name>
    <name type="common">Lactobacillus zeae</name>
    <dbReference type="NCBI Taxonomy" id="57037"/>
    <lineage>
        <taxon>Bacteria</taxon>
        <taxon>Bacillati</taxon>
        <taxon>Bacillota</taxon>
        <taxon>Bacilli</taxon>
        <taxon>Lactobacillales</taxon>
        <taxon>Lactobacillaceae</taxon>
        <taxon>Lacticaseibacillus</taxon>
    </lineage>
</organism>
<keyword evidence="1" id="KW-1133">Transmembrane helix</keyword>
<accession>A0A5R8LX35</accession>
<keyword evidence="1" id="KW-0812">Transmembrane</keyword>
<feature type="transmembrane region" description="Helical" evidence="1">
    <location>
        <begin position="19"/>
        <end position="39"/>
    </location>
</feature>
<dbReference type="AlphaFoldDB" id="A0A5R8LX35"/>
<keyword evidence="1" id="KW-0472">Membrane</keyword>
<gene>
    <name evidence="2" type="ORF">FEI15_01395</name>
</gene>
<evidence type="ECO:0000313" key="3">
    <source>
        <dbReference type="Proteomes" id="UP000309885"/>
    </source>
</evidence>
<name>A0A5R8LX35_LACZE</name>
<feature type="transmembrane region" description="Helical" evidence="1">
    <location>
        <begin position="59"/>
        <end position="79"/>
    </location>
</feature>
<dbReference type="Proteomes" id="UP000309885">
    <property type="component" value="Unassembled WGS sequence"/>
</dbReference>
<reference evidence="2 3" key="1">
    <citation type="submission" date="2019-05" db="EMBL/GenBank/DDBJ databases">
        <title>Genome-based reclassification of Lactobacillus casei as Lactobacillus casei subsp. casei. subsp.nov., description of Lactobacillus casei subsp. zeae subsp. nov., and emended description of Lactobacillus casei.</title>
        <authorList>
            <person name="Huang C.-H."/>
        </authorList>
    </citation>
    <scope>NUCLEOTIDE SEQUENCE [LARGE SCALE GENOMIC DNA]</scope>
    <source>
        <strain evidence="2 3">CRBIP24.44</strain>
    </source>
</reference>
<comment type="caution">
    <text evidence="2">The sequence shown here is derived from an EMBL/GenBank/DDBJ whole genome shotgun (WGS) entry which is preliminary data.</text>
</comment>
<dbReference type="EMBL" id="VBWO01000001">
    <property type="protein sequence ID" value="TLF41892.1"/>
    <property type="molecule type" value="Genomic_DNA"/>
</dbReference>
<evidence type="ECO:0000256" key="1">
    <source>
        <dbReference type="SAM" id="Phobius"/>
    </source>
</evidence>